<dbReference type="Proteomes" id="UP000254889">
    <property type="component" value="Chromosome"/>
</dbReference>
<dbReference type="RefSeq" id="WP_115693284.1">
    <property type="nucleotide sequence ID" value="NZ_CP031417.1"/>
</dbReference>
<dbReference type="KEGG" id="ptaw:DW352_21705"/>
<dbReference type="InterPro" id="IPR011008">
    <property type="entry name" value="Dimeric_a/b-barrel"/>
</dbReference>
<accession>A0A346A158</accession>
<dbReference type="SUPFAM" id="SSF54909">
    <property type="entry name" value="Dimeric alpha+beta barrel"/>
    <property type="match status" value="1"/>
</dbReference>
<dbReference type="AlphaFoldDB" id="A0A346A158"/>
<reference evidence="1 2" key="1">
    <citation type="submission" date="2018-07" db="EMBL/GenBank/DDBJ databases">
        <authorList>
            <person name="Quirk P.G."/>
            <person name="Krulwich T.A."/>
        </authorList>
    </citation>
    <scope>NUCLEOTIDE SEQUENCE [LARGE SCALE GENOMIC DNA]</scope>
    <source>
        <strain evidence="1 2">CC-BB4</strain>
    </source>
</reference>
<organism evidence="1 2">
    <name type="scientific">Pseudolabrys taiwanensis</name>
    <dbReference type="NCBI Taxonomy" id="331696"/>
    <lineage>
        <taxon>Bacteria</taxon>
        <taxon>Pseudomonadati</taxon>
        <taxon>Pseudomonadota</taxon>
        <taxon>Alphaproteobacteria</taxon>
        <taxon>Hyphomicrobiales</taxon>
        <taxon>Xanthobacteraceae</taxon>
        <taxon>Pseudolabrys</taxon>
    </lineage>
</organism>
<evidence type="ECO:0000313" key="2">
    <source>
        <dbReference type="Proteomes" id="UP000254889"/>
    </source>
</evidence>
<dbReference type="OrthoDB" id="3034735at2"/>
<name>A0A346A158_9HYPH</name>
<gene>
    <name evidence="1" type="ORF">DW352_21705</name>
</gene>
<proteinExistence type="predicted"/>
<protein>
    <recommendedName>
        <fullName evidence="3">EthD domain-containing protein</fullName>
    </recommendedName>
</protein>
<evidence type="ECO:0008006" key="3">
    <source>
        <dbReference type="Google" id="ProtNLM"/>
    </source>
</evidence>
<sequence>MKSILFSEMRPDPSWEKEFNDWYHDDHIPVRMCLPGFEGVQRYRASEDANYLVIYDMTSMAALTTPGYEKVKTQPSEQTRWMLANVSGFTRYLGNEISRHGDIASAIELPVIFTAMFNVPQDELDDFDGWMEEDHIPILLGCKDWKAVRRFDLTVSEPVPFNRLAVHYLSSATALNSPEREKARGTEWRNRLAQRAWFSKAQYKAFDKYGARYLSTAPEPAEA</sequence>
<dbReference type="EMBL" id="CP031417">
    <property type="protein sequence ID" value="AXK82905.1"/>
    <property type="molecule type" value="Genomic_DNA"/>
</dbReference>
<evidence type="ECO:0000313" key="1">
    <source>
        <dbReference type="EMBL" id="AXK82905.1"/>
    </source>
</evidence>
<keyword evidence="2" id="KW-1185">Reference proteome</keyword>